<dbReference type="PANTHER" id="PTHR30454:SF0">
    <property type="entry name" value="4-HYDROXY-3-METHYLBUT-2-EN-1-YL DIPHOSPHATE SYNTHASE (FERREDOXIN), CHLOROPLASTIC"/>
    <property type="match status" value="1"/>
</dbReference>
<evidence type="ECO:0000259" key="8">
    <source>
        <dbReference type="Pfam" id="PF04551"/>
    </source>
</evidence>
<dbReference type="InterPro" id="IPR011005">
    <property type="entry name" value="Dihydropteroate_synth-like_sf"/>
</dbReference>
<dbReference type="InterPro" id="IPR004588">
    <property type="entry name" value="IspG_bac-typ"/>
</dbReference>
<accession>A0ABU0QAI6</accession>
<feature type="domain" description="IspG TIM-barrel" evidence="8">
    <location>
        <begin position="22"/>
        <end position="262"/>
    </location>
</feature>
<feature type="binding site" evidence="7">
    <location>
        <position position="284"/>
    </location>
    <ligand>
        <name>[4Fe-4S] cluster</name>
        <dbReference type="ChEBI" id="CHEBI:49883"/>
    </ligand>
</feature>
<feature type="binding site" evidence="7">
    <location>
        <position position="316"/>
    </location>
    <ligand>
        <name>[4Fe-4S] cluster</name>
        <dbReference type="ChEBI" id="CHEBI:49883"/>
    </ligand>
</feature>
<comment type="function">
    <text evidence="7">Converts 2C-methyl-D-erythritol 2,4-cyclodiphosphate (ME-2,4cPP) into 1-hydroxy-2-methyl-2-(E)-butenyl 4-diphosphate.</text>
</comment>
<dbReference type="Gene3D" id="3.20.20.20">
    <property type="entry name" value="Dihydropteroate synthase-like"/>
    <property type="match status" value="1"/>
</dbReference>
<comment type="caution">
    <text evidence="10">The sequence shown here is derived from an EMBL/GenBank/DDBJ whole genome shotgun (WGS) entry which is preliminary data.</text>
</comment>
<dbReference type="InterPro" id="IPR058578">
    <property type="entry name" value="IspG_TIM"/>
</dbReference>
<dbReference type="Pfam" id="PF04551">
    <property type="entry name" value="GcpE"/>
    <property type="match status" value="1"/>
</dbReference>
<organism evidence="10 11">
    <name type="scientific">Streptomyces achromogenes</name>
    <dbReference type="NCBI Taxonomy" id="67255"/>
    <lineage>
        <taxon>Bacteria</taxon>
        <taxon>Bacillati</taxon>
        <taxon>Actinomycetota</taxon>
        <taxon>Actinomycetes</taxon>
        <taxon>Kitasatosporales</taxon>
        <taxon>Streptomycetaceae</taxon>
        <taxon>Streptomyces</taxon>
    </lineage>
</organism>
<dbReference type="EC" id="1.17.7.3" evidence="7"/>
<evidence type="ECO:0000256" key="4">
    <source>
        <dbReference type="ARBA" id="ARBA00023004"/>
    </source>
</evidence>
<dbReference type="RefSeq" id="WP_307047764.1">
    <property type="nucleotide sequence ID" value="NZ_JAUSYA010000001.1"/>
</dbReference>
<dbReference type="InterPro" id="IPR058579">
    <property type="entry name" value="IspG_C"/>
</dbReference>
<proteinExistence type="inferred from homology"/>
<dbReference type="HAMAP" id="MF_00159">
    <property type="entry name" value="IspG"/>
    <property type="match status" value="1"/>
</dbReference>
<dbReference type="Proteomes" id="UP001243364">
    <property type="component" value="Unassembled WGS sequence"/>
</dbReference>
<comment type="pathway">
    <text evidence="7">Isoprenoid biosynthesis; isopentenyl diphosphate biosynthesis via DXP pathway; isopentenyl diphosphate from 1-deoxy-D-xylulose 5-phosphate: step 5/6.</text>
</comment>
<dbReference type="GO" id="GO:0046429">
    <property type="term" value="F:4-hydroxy-3-methylbut-2-en-1-yl diphosphate synthase activity (ferredoxin)"/>
    <property type="evidence" value="ECO:0007669"/>
    <property type="project" value="UniProtKB-EC"/>
</dbReference>
<evidence type="ECO:0000256" key="1">
    <source>
        <dbReference type="ARBA" id="ARBA00022485"/>
    </source>
</evidence>
<dbReference type="EMBL" id="JAUSYA010000001">
    <property type="protein sequence ID" value="MDQ0687684.1"/>
    <property type="molecule type" value="Genomic_DNA"/>
</dbReference>
<keyword evidence="11" id="KW-1185">Reference proteome</keyword>
<name>A0ABU0QAI6_STRAH</name>
<protein>
    <recommendedName>
        <fullName evidence="7">4-hydroxy-3-methylbut-2-en-1-yl diphosphate synthase (flavodoxin)</fullName>
        <ecNumber evidence="7">1.17.7.3</ecNumber>
    </recommendedName>
    <alternativeName>
        <fullName evidence="7">1-hydroxy-2-methyl-2-(E)-butenyl 4-diphosphate synthase</fullName>
    </alternativeName>
</protein>
<evidence type="ECO:0000256" key="3">
    <source>
        <dbReference type="ARBA" id="ARBA00023002"/>
    </source>
</evidence>
<dbReference type="SUPFAM" id="SSF51717">
    <property type="entry name" value="Dihydropteroate synthetase-like"/>
    <property type="match status" value="1"/>
</dbReference>
<dbReference type="NCBIfam" id="NF001540">
    <property type="entry name" value="PRK00366.1"/>
    <property type="match status" value="1"/>
</dbReference>
<dbReference type="SUPFAM" id="SSF56014">
    <property type="entry name" value="Nitrite and sulphite reductase 4Fe-4S domain-like"/>
    <property type="match status" value="1"/>
</dbReference>
<keyword evidence="5 7" id="KW-0411">Iron-sulfur</keyword>
<dbReference type="InterPro" id="IPR045854">
    <property type="entry name" value="NO2/SO3_Rdtase_4Fe4S_sf"/>
</dbReference>
<evidence type="ECO:0000313" key="10">
    <source>
        <dbReference type="EMBL" id="MDQ0687684.1"/>
    </source>
</evidence>
<feature type="domain" description="IspG C-terminal" evidence="9">
    <location>
        <begin position="277"/>
        <end position="363"/>
    </location>
</feature>
<evidence type="ECO:0000256" key="2">
    <source>
        <dbReference type="ARBA" id="ARBA00022723"/>
    </source>
</evidence>
<feature type="binding site" evidence="7">
    <location>
        <position position="323"/>
    </location>
    <ligand>
        <name>[4Fe-4S] cluster</name>
        <dbReference type="ChEBI" id="CHEBI:49883"/>
    </ligand>
</feature>
<feature type="binding site" evidence="7">
    <location>
        <position position="281"/>
    </location>
    <ligand>
        <name>[4Fe-4S] cluster</name>
        <dbReference type="ChEBI" id="CHEBI:49883"/>
    </ligand>
</feature>
<keyword evidence="6 7" id="KW-0414">Isoprene biosynthesis</keyword>
<evidence type="ECO:0000313" key="11">
    <source>
        <dbReference type="Proteomes" id="UP001243364"/>
    </source>
</evidence>
<evidence type="ECO:0000256" key="5">
    <source>
        <dbReference type="ARBA" id="ARBA00023014"/>
    </source>
</evidence>
<dbReference type="PIRSF" id="PIRSF004640">
    <property type="entry name" value="IspG"/>
    <property type="match status" value="1"/>
</dbReference>
<comment type="cofactor">
    <cofactor evidence="7">
        <name>[4Fe-4S] cluster</name>
        <dbReference type="ChEBI" id="CHEBI:49883"/>
    </cofactor>
    <text evidence="7">Binds 1 [4Fe-4S] cluster.</text>
</comment>
<comment type="similarity">
    <text evidence="7">Belongs to the IspG family.</text>
</comment>
<sequence length="391" mass="41294">MTAVDLGVPGMPVRPVAERRRSRQIQVGSVAVGGDAPVSVQSMTTTRTSDIGATLQQIAELTASGCQIVRVACPTQDDADALSTIARKSQIPVIADIHFQPKYVFAAIEAGCAAVRVNPGNIKQFDDKVREIAKAAKEHGTPIRIGVNAGSLDRRLLQKYGRATPEALVESALWEASLFEEHDFRDIKISVKHNDPVVMIEAYRQLAAQCDYPLHLGVTEAGPAFQGTIKSAVAFGALLCEGIGDTIRVSLSAPPVEEVKVGNQILESLNLKQRGLEIVSCPSCGRAQVDVYKLAEEVTAGLTGMEVPLRVAVMGCVVNGPGEAREADLGVASGNGKGQIFVKGEVVKTVPESKIVETLIEEAMRIAEQLEQDGAATGVPVATGTPAVTVS</sequence>
<dbReference type="PANTHER" id="PTHR30454">
    <property type="entry name" value="4-HYDROXY-3-METHYLBUT-2-EN-1-YL DIPHOSPHATE SYNTHASE"/>
    <property type="match status" value="1"/>
</dbReference>
<comment type="catalytic activity">
    <reaction evidence="7">
        <text>(2E)-4-hydroxy-3-methylbut-2-enyl diphosphate + oxidized [flavodoxin] + H2O + 2 H(+) = 2-C-methyl-D-erythritol 2,4-cyclic diphosphate + reduced [flavodoxin]</text>
        <dbReference type="Rhea" id="RHEA:43604"/>
        <dbReference type="Rhea" id="RHEA-COMP:10622"/>
        <dbReference type="Rhea" id="RHEA-COMP:10623"/>
        <dbReference type="ChEBI" id="CHEBI:15377"/>
        <dbReference type="ChEBI" id="CHEBI:15378"/>
        <dbReference type="ChEBI" id="CHEBI:57618"/>
        <dbReference type="ChEBI" id="CHEBI:58210"/>
        <dbReference type="ChEBI" id="CHEBI:58483"/>
        <dbReference type="ChEBI" id="CHEBI:128753"/>
        <dbReference type="EC" id="1.17.7.3"/>
    </reaction>
</comment>
<dbReference type="NCBIfam" id="TIGR00612">
    <property type="entry name" value="ispG_gcpE"/>
    <property type="match status" value="1"/>
</dbReference>
<dbReference type="Gene3D" id="3.30.413.10">
    <property type="entry name" value="Sulfite Reductase Hemoprotein, domain 1"/>
    <property type="match status" value="1"/>
</dbReference>
<evidence type="ECO:0000256" key="7">
    <source>
        <dbReference type="HAMAP-Rule" id="MF_00159"/>
    </source>
</evidence>
<reference evidence="10 11" key="1">
    <citation type="submission" date="2023-07" db="EMBL/GenBank/DDBJ databases">
        <title>Comparative genomics of wheat-associated soil bacteria to identify genetic determinants of phenazine resistance.</title>
        <authorList>
            <person name="Mouncey N."/>
        </authorList>
    </citation>
    <scope>NUCLEOTIDE SEQUENCE [LARGE SCALE GENOMIC DNA]</scope>
    <source>
        <strain evidence="10 11">W4I19-2</strain>
    </source>
</reference>
<dbReference type="InterPro" id="IPR016425">
    <property type="entry name" value="IspG_bac"/>
</dbReference>
<keyword evidence="4 7" id="KW-0408">Iron</keyword>
<evidence type="ECO:0000256" key="6">
    <source>
        <dbReference type="ARBA" id="ARBA00023229"/>
    </source>
</evidence>
<dbReference type="Pfam" id="PF26540">
    <property type="entry name" value="GcpE_C"/>
    <property type="match status" value="1"/>
</dbReference>
<gene>
    <name evidence="7" type="primary">ispG</name>
    <name evidence="10" type="ORF">QFZ56_006647</name>
</gene>
<keyword evidence="1 7" id="KW-0004">4Fe-4S</keyword>
<keyword evidence="3 7" id="KW-0560">Oxidoreductase</keyword>
<dbReference type="GO" id="GO:0141197">
    <property type="term" value="F:4-hydroxy-3-methylbut-2-enyl-diphosphate synthase activity (flavodoxin)"/>
    <property type="evidence" value="ECO:0007669"/>
    <property type="project" value="UniProtKB-EC"/>
</dbReference>
<evidence type="ECO:0000259" key="9">
    <source>
        <dbReference type="Pfam" id="PF26540"/>
    </source>
</evidence>
<keyword evidence="2 7" id="KW-0479">Metal-binding</keyword>